<dbReference type="SUPFAM" id="SSF69318">
    <property type="entry name" value="Integrin alpha N-terminal domain"/>
    <property type="match status" value="1"/>
</dbReference>
<proteinExistence type="predicted"/>
<gene>
    <name evidence="1" type="ORF">METZ01_LOCUS298481</name>
</gene>
<protein>
    <submittedName>
        <fullName evidence="1">Uncharacterized protein</fullName>
    </submittedName>
</protein>
<sequence length="53" mass="5918">VDYDTDGIDDVIAGSIYEDVYLFRGLGKGKFAKRKLLRDKNNNPIKGGYCCTT</sequence>
<evidence type="ECO:0000313" key="1">
    <source>
        <dbReference type="EMBL" id="SVC45627.1"/>
    </source>
</evidence>
<accession>A0A382MD43</accession>
<dbReference type="EMBL" id="UINC01092229">
    <property type="protein sequence ID" value="SVC45627.1"/>
    <property type="molecule type" value="Genomic_DNA"/>
</dbReference>
<reference evidence="1" key="1">
    <citation type="submission" date="2018-05" db="EMBL/GenBank/DDBJ databases">
        <authorList>
            <person name="Lanie J.A."/>
            <person name="Ng W.-L."/>
            <person name="Kazmierczak K.M."/>
            <person name="Andrzejewski T.M."/>
            <person name="Davidsen T.M."/>
            <person name="Wayne K.J."/>
            <person name="Tettelin H."/>
            <person name="Glass J.I."/>
            <person name="Rusch D."/>
            <person name="Podicherti R."/>
            <person name="Tsui H.-C.T."/>
            <person name="Winkler M.E."/>
        </authorList>
    </citation>
    <scope>NUCLEOTIDE SEQUENCE</scope>
</reference>
<feature type="non-terminal residue" evidence="1">
    <location>
        <position position="1"/>
    </location>
</feature>
<name>A0A382MD43_9ZZZZ</name>
<feature type="non-terminal residue" evidence="1">
    <location>
        <position position="53"/>
    </location>
</feature>
<organism evidence="1">
    <name type="scientific">marine metagenome</name>
    <dbReference type="NCBI Taxonomy" id="408172"/>
    <lineage>
        <taxon>unclassified sequences</taxon>
        <taxon>metagenomes</taxon>
        <taxon>ecological metagenomes</taxon>
    </lineage>
</organism>
<dbReference type="AlphaFoldDB" id="A0A382MD43"/>
<dbReference type="InterPro" id="IPR028994">
    <property type="entry name" value="Integrin_alpha_N"/>
</dbReference>